<dbReference type="Proteomes" id="UP000251205">
    <property type="component" value="Unassembled WGS sequence"/>
</dbReference>
<gene>
    <name evidence="4" type="ORF">DQ393_02225</name>
</gene>
<feature type="transmembrane region" description="Helical" evidence="1">
    <location>
        <begin position="237"/>
        <end position="261"/>
    </location>
</feature>
<dbReference type="Pfam" id="PF02308">
    <property type="entry name" value="MgtC"/>
    <property type="match status" value="1"/>
</dbReference>
<feature type="transmembrane region" description="Helical" evidence="1">
    <location>
        <begin position="205"/>
        <end position="225"/>
    </location>
</feature>
<keyword evidence="1" id="KW-1133">Transmembrane helix</keyword>
<dbReference type="RefSeq" id="WP_112340177.1">
    <property type="nucleotide sequence ID" value="NZ_QMKK01000017.1"/>
</dbReference>
<protein>
    <submittedName>
        <fullName evidence="4">Uncharacterized protein</fullName>
    </submittedName>
</protein>
<accession>A0A329YIN2</accession>
<feature type="domain" description="DUF4010" evidence="3">
    <location>
        <begin position="183"/>
        <end position="391"/>
    </location>
</feature>
<evidence type="ECO:0000259" key="3">
    <source>
        <dbReference type="Pfam" id="PF13194"/>
    </source>
</evidence>
<keyword evidence="1" id="KW-0472">Membrane</keyword>
<feature type="transmembrane region" description="Helical" evidence="1">
    <location>
        <begin position="307"/>
        <end position="324"/>
    </location>
</feature>
<feature type="transmembrane region" description="Helical" evidence="1">
    <location>
        <begin position="145"/>
        <end position="163"/>
    </location>
</feature>
<feature type="transmembrane region" description="Helical" evidence="1">
    <location>
        <begin position="38"/>
        <end position="57"/>
    </location>
</feature>
<evidence type="ECO:0000313" key="5">
    <source>
        <dbReference type="Proteomes" id="UP000251205"/>
    </source>
</evidence>
<comment type="caution">
    <text evidence="4">The sequence shown here is derived from an EMBL/GenBank/DDBJ whole genome shotgun (WGS) entry which is preliminary data.</text>
</comment>
<organism evidence="4 5">
    <name type="scientific">Rhizobium tropici</name>
    <dbReference type="NCBI Taxonomy" id="398"/>
    <lineage>
        <taxon>Bacteria</taxon>
        <taxon>Pseudomonadati</taxon>
        <taxon>Pseudomonadota</taxon>
        <taxon>Alphaproteobacteria</taxon>
        <taxon>Hyphomicrobiales</taxon>
        <taxon>Rhizobiaceae</taxon>
        <taxon>Rhizobium/Agrobacterium group</taxon>
        <taxon>Rhizobium</taxon>
    </lineage>
</organism>
<evidence type="ECO:0000259" key="2">
    <source>
        <dbReference type="Pfam" id="PF02308"/>
    </source>
</evidence>
<keyword evidence="1" id="KW-0812">Transmembrane</keyword>
<dbReference type="AlphaFoldDB" id="A0A329YIN2"/>
<evidence type="ECO:0000313" key="4">
    <source>
        <dbReference type="EMBL" id="RAX43247.1"/>
    </source>
</evidence>
<dbReference type="InterPro" id="IPR025105">
    <property type="entry name" value="DUF4010"/>
</dbReference>
<name>A0A329YIN2_RHITR</name>
<dbReference type="PANTHER" id="PTHR39084">
    <property type="entry name" value="MEMBRANE PROTEIN-RELATED"/>
    <property type="match status" value="1"/>
</dbReference>
<dbReference type="EMBL" id="QMKK01000017">
    <property type="protein sequence ID" value="RAX43247.1"/>
    <property type="molecule type" value="Genomic_DNA"/>
</dbReference>
<evidence type="ECO:0000256" key="1">
    <source>
        <dbReference type="SAM" id="Phobius"/>
    </source>
</evidence>
<feature type="transmembrane region" description="Helical" evidence="1">
    <location>
        <begin position="394"/>
        <end position="417"/>
    </location>
</feature>
<feature type="transmembrane region" description="Helical" evidence="1">
    <location>
        <begin position="175"/>
        <end position="196"/>
    </location>
</feature>
<sequence>MDIMEAFQRLSLALAIGILVGVERGWQERETAPGKRTAGIRTFGLSGFLGGLAGFLYIKLGPILPTAIFTVFGSAFIVFNRYEAEREQDYSVTSVIAALAVFVLGVIATVSDMTVAAAGSVAVTALLAARHSLHGFLRNLTWLELRAALVLLAMTLVALPLLPDRTIDPWNAINPFQLWLLTIMIAAISYVGYLAVRIAGPKHGILFSGAAGGFISSTAVTLSFARLSSGSAQATRSLVAGASIAGAMSIGRALVISGILAPVLVPKLAAAFVPVVLVFLSATFLMLRGAKADDNAMDINPDNPFELLTVLRFGAFLGVISFISKFTIDQIGLSAIFVVALLSGLADLDAITLSTARIAGSALTTEAATIAISLAAAANLTMKMVLAILFGSRAYATALSVTTVTALVVAVAAYFGFSALA</sequence>
<feature type="transmembrane region" description="Helical" evidence="1">
    <location>
        <begin position="92"/>
        <end position="110"/>
    </location>
</feature>
<dbReference type="InterPro" id="IPR049177">
    <property type="entry name" value="MgtC_SapB_SrpB_YhiD_N"/>
</dbReference>
<feature type="transmembrane region" description="Helical" evidence="1">
    <location>
        <begin position="63"/>
        <end position="80"/>
    </location>
</feature>
<reference evidence="4 5" key="1">
    <citation type="submission" date="2018-06" db="EMBL/GenBank/DDBJ databases">
        <title>Whole Genome Sequence of an efficient microsymbiont, Rhizobium tropici.</title>
        <authorList>
            <person name="Srinivasan R."/>
            <person name="Singh H.V."/>
            <person name="Srivastava R."/>
            <person name="Kumari B."/>
            <person name="Radhakrishna A."/>
        </authorList>
    </citation>
    <scope>NUCLEOTIDE SEQUENCE [LARGE SCALE GENOMIC DNA]</scope>
    <source>
        <strain evidence="4 5">IGFRI Rhizo-19</strain>
    </source>
</reference>
<feature type="transmembrane region" description="Helical" evidence="1">
    <location>
        <begin position="358"/>
        <end position="382"/>
    </location>
</feature>
<dbReference type="PANTHER" id="PTHR39084:SF1">
    <property type="entry name" value="DUF4010 DOMAIN-CONTAINING PROTEIN"/>
    <property type="match status" value="1"/>
</dbReference>
<dbReference type="OrthoDB" id="9813718at2"/>
<feature type="transmembrane region" description="Helical" evidence="1">
    <location>
        <begin position="331"/>
        <end position="352"/>
    </location>
</feature>
<dbReference type="Pfam" id="PF13194">
    <property type="entry name" value="DUF4010"/>
    <property type="match status" value="1"/>
</dbReference>
<feature type="domain" description="MgtC/SapB/SrpB/YhiD N-terminal" evidence="2">
    <location>
        <begin position="10"/>
        <end position="135"/>
    </location>
</feature>
<feature type="transmembrane region" description="Helical" evidence="1">
    <location>
        <begin position="116"/>
        <end position="133"/>
    </location>
</feature>
<feature type="transmembrane region" description="Helical" evidence="1">
    <location>
        <begin position="268"/>
        <end position="287"/>
    </location>
</feature>
<proteinExistence type="predicted"/>